<dbReference type="InterPro" id="IPR011611">
    <property type="entry name" value="PfkB_dom"/>
</dbReference>
<keyword evidence="5" id="KW-1185">Reference proteome</keyword>
<dbReference type="EMBL" id="CAKOGL010000022">
    <property type="protein sequence ID" value="CAH2099884.1"/>
    <property type="molecule type" value="Genomic_DNA"/>
</dbReference>
<evidence type="ECO:0000313" key="5">
    <source>
        <dbReference type="Proteomes" id="UP001153954"/>
    </source>
</evidence>
<comment type="caution">
    <text evidence="4">The sequence shown here is derived from an EMBL/GenBank/DDBJ whole genome shotgun (WGS) entry which is preliminary data.</text>
</comment>
<dbReference type="Proteomes" id="UP001153954">
    <property type="component" value="Unassembled WGS sequence"/>
</dbReference>
<dbReference type="GO" id="GO:0005737">
    <property type="term" value="C:cytoplasm"/>
    <property type="evidence" value="ECO:0007669"/>
    <property type="project" value="TreeGrafter"/>
</dbReference>
<dbReference type="Pfam" id="PF00294">
    <property type="entry name" value="PfkB"/>
    <property type="match status" value="1"/>
</dbReference>
<reference evidence="4" key="1">
    <citation type="submission" date="2022-03" db="EMBL/GenBank/DDBJ databases">
        <authorList>
            <person name="Tunstrom K."/>
        </authorList>
    </citation>
    <scope>NUCLEOTIDE SEQUENCE</scope>
</reference>
<name>A0AAU9UMJ4_EUPED</name>
<evidence type="ECO:0000256" key="1">
    <source>
        <dbReference type="ARBA" id="ARBA00022723"/>
    </source>
</evidence>
<accession>A0AAU9UMJ4</accession>
<dbReference type="InterPro" id="IPR029056">
    <property type="entry name" value="Ribokinase-like"/>
</dbReference>
<dbReference type="GO" id="GO:0016798">
    <property type="term" value="F:hydrolase activity, acting on glycosyl bonds"/>
    <property type="evidence" value="ECO:0007669"/>
    <property type="project" value="TreeGrafter"/>
</dbReference>
<keyword evidence="2" id="KW-1133">Transmembrane helix</keyword>
<dbReference type="Gene3D" id="3.40.1190.20">
    <property type="match status" value="1"/>
</dbReference>
<feature type="domain" description="Carbohydrate kinase PfkB" evidence="3">
    <location>
        <begin position="59"/>
        <end position="204"/>
    </location>
</feature>
<dbReference type="GO" id="GO:0006796">
    <property type="term" value="P:phosphate-containing compound metabolic process"/>
    <property type="evidence" value="ECO:0007669"/>
    <property type="project" value="UniProtKB-ARBA"/>
</dbReference>
<gene>
    <name evidence="4" type="ORF">EEDITHA_LOCUS14810</name>
</gene>
<proteinExistence type="predicted"/>
<dbReference type="SUPFAM" id="SSF53613">
    <property type="entry name" value="Ribokinase-like"/>
    <property type="match status" value="1"/>
</dbReference>
<dbReference type="AlphaFoldDB" id="A0AAU9UMJ4"/>
<dbReference type="GO" id="GO:0004730">
    <property type="term" value="F:pseudouridylate synthase activity"/>
    <property type="evidence" value="ECO:0007669"/>
    <property type="project" value="TreeGrafter"/>
</dbReference>
<evidence type="ECO:0000256" key="2">
    <source>
        <dbReference type="SAM" id="Phobius"/>
    </source>
</evidence>
<dbReference type="PANTHER" id="PTHR42909:SF1">
    <property type="entry name" value="CARBOHYDRATE KINASE PFKB DOMAIN-CONTAINING PROTEIN"/>
    <property type="match status" value="1"/>
</dbReference>
<keyword evidence="2" id="KW-0472">Membrane</keyword>
<organism evidence="4 5">
    <name type="scientific">Euphydryas editha</name>
    <name type="common">Edith's checkerspot</name>
    <dbReference type="NCBI Taxonomy" id="104508"/>
    <lineage>
        <taxon>Eukaryota</taxon>
        <taxon>Metazoa</taxon>
        <taxon>Ecdysozoa</taxon>
        <taxon>Arthropoda</taxon>
        <taxon>Hexapoda</taxon>
        <taxon>Insecta</taxon>
        <taxon>Pterygota</taxon>
        <taxon>Neoptera</taxon>
        <taxon>Endopterygota</taxon>
        <taxon>Lepidoptera</taxon>
        <taxon>Glossata</taxon>
        <taxon>Ditrysia</taxon>
        <taxon>Papilionoidea</taxon>
        <taxon>Nymphalidae</taxon>
        <taxon>Nymphalinae</taxon>
        <taxon>Euphydryas</taxon>
    </lineage>
</organism>
<feature type="transmembrane region" description="Helical" evidence="2">
    <location>
        <begin position="44"/>
        <end position="64"/>
    </location>
</feature>
<dbReference type="PANTHER" id="PTHR42909">
    <property type="entry name" value="ZGC:136858"/>
    <property type="match status" value="1"/>
</dbReference>
<evidence type="ECO:0000313" key="4">
    <source>
        <dbReference type="EMBL" id="CAH2099884.1"/>
    </source>
</evidence>
<protein>
    <recommendedName>
        <fullName evidence="3">Carbohydrate kinase PfkB domain-containing protein</fullName>
    </recommendedName>
</protein>
<keyword evidence="2" id="KW-0812">Transmembrane</keyword>
<sequence length="234" mass="26566">MNLPYYRPYNPMPSLENGHALLYWDWPIVTDRLITANKPEPTTMITEILITLIFWCNIFFLVFYEPTDRRKAVKALSCDHHINYASPNIMELRAMANYLKPNNNISKSNNLEEIINLSKIVLNFIDVLIVTRGSAGVVTIKAMEENTISSSNTKKIEVRQYVSEVLNTVENVSGAGDCFFSGFINGHLLGLQECESIGAGFSAAKDALLSKKTVPDTFKKNNYETKVIYNSWYY</sequence>
<evidence type="ECO:0000259" key="3">
    <source>
        <dbReference type="Pfam" id="PF00294"/>
    </source>
</evidence>
<dbReference type="GO" id="GO:0046872">
    <property type="term" value="F:metal ion binding"/>
    <property type="evidence" value="ECO:0007669"/>
    <property type="project" value="UniProtKB-KW"/>
</dbReference>
<keyword evidence="1" id="KW-0479">Metal-binding</keyword>